<dbReference type="Pfam" id="PF00923">
    <property type="entry name" value="TAL_FSA"/>
    <property type="match status" value="1"/>
</dbReference>
<dbReference type="NCBIfam" id="TIGR00876">
    <property type="entry name" value="tal_mycobact"/>
    <property type="match status" value="1"/>
</dbReference>
<dbReference type="NCBIfam" id="NF002881">
    <property type="entry name" value="PRK03343.1"/>
    <property type="match status" value="1"/>
</dbReference>
<evidence type="ECO:0000256" key="11">
    <source>
        <dbReference type="HAMAP-Rule" id="MF_00493"/>
    </source>
</evidence>
<dbReference type="GO" id="GO:0005737">
    <property type="term" value="C:cytoplasm"/>
    <property type="evidence" value="ECO:0007669"/>
    <property type="project" value="UniProtKB-SubCell"/>
</dbReference>
<dbReference type="OrthoDB" id="9809101at2"/>
<evidence type="ECO:0000256" key="3">
    <source>
        <dbReference type="ARBA" id="ARBA00004857"/>
    </source>
</evidence>
<gene>
    <name evidence="12" type="primary">tal1</name>
    <name evidence="11" type="synonym">tal</name>
    <name evidence="12" type="ORF">NCCP1664_22740</name>
</gene>
<evidence type="ECO:0000256" key="10">
    <source>
        <dbReference type="ARBA" id="ARBA00048810"/>
    </source>
</evidence>
<evidence type="ECO:0000256" key="1">
    <source>
        <dbReference type="ARBA" id="ARBA00003518"/>
    </source>
</evidence>
<comment type="catalytic activity">
    <reaction evidence="10 11">
        <text>D-sedoheptulose 7-phosphate + D-glyceraldehyde 3-phosphate = D-erythrose 4-phosphate + beta-D-fructose 6-phosphate</text>
        <dbReference type="Rhea" id="RHEA:17053"/>
        <dbReference type="ChEBI" id="CHEBI:16897"/>
        <dbReference type="ChEBI" id="CHEBI:57483"/>
        <dbReference type="ChEBI" id="CHEBI:57634"/>
        <dbReference type="ChEBI" id="CHEBI:59776"/>
        <dbReference type="EC" id="2.2.1.2"/>
    </reaction>
</comment>
<evidence type="ECO:0000256" key="8">
    <source>
        <dbReference type="ARBA" id="ARBA00023126"/>
    </source>
</evidence>
<keyword evidence="13" id="KW-1185">Reference proteome</keyword>
<keyword evidence="8 11" id="KW-0570">Pentose shunt</keyword>
<comment type="subcellular location">
    <subcellularLocation>
        <location evidence="2 11">Cytoplasm</location>
    </subcellularLocation>
</comment>
<evidence type="ECO:0000256" key="2">
    <source>
        <dbReference type="ARBA" id="ARBA00004496"/>
    </source>
</evidence>
<dbReference type="EC" id="2.2.1.2" evidence="5 11"/>
<dbReference type="EMBL" id="BKDJ01000012">
    <property type="protein sequence ID" value="GER23779.1"/>
    <property type="molecule type" value="Genomic_DNA"/>
</dbReference>
<dbReference type="SUPFAM" id="SSF51569">
    <property type="entry name" value="Aldolase"/>
    <property type="match status" value="1"/>
</dbReference>
<dbReference type="GO" id="GO:0004801">
    <property type="term" value="F:transaldolase activity"/>
    <property type="evidence" value="ECO:0007669"/>
    <property type="project" value="UniProtKB-UniRule"/>
</dbReference>
<comment type="pathway">
    <text evidence="3 11">Carbohydrate degradation; pentose phosphate pathway; D-glyceraldehyde 3-phosphate and beta-D-fructose 6-phosphate from D-ribose 5-phosphate and D-xylulose 5-phosphate (non-oxidative stage): step 2/3.</text>
</comment>
<evidence type="ECO:0000256" key="7">
    <source>
        <dbReference type="ARBA" id="ARBA00022679"/>
    </source>
</evidence>
<comment type="caution">
    <text evidence="12">The sequence shown here is derived from an EMBL/GenBank/DDBJ whole genome shotgun (WGS) entry which is preliminary data.</text>
</comment>
<accession>A0A5A7NSS5</accession>
<proteinExistence type="inferred from homology"/>
<dbReference type="InterPro" id="IPR004732">
    <property type="entry name" value="Transaldolase_2"/>
</dbReference>
<evidence type="ECO:0000256" key="6">
    <source>
        <dbReference type="ARBA" id="ARBA00022490"/>
    </source>
</evidence>
<dbReference type="Gene3D" id="3.20.20.70">
    <property type="entry name" value="Aldolase class I"/>
    <property type="match status" value="1"/>
</dbReference>
<organism evidence="12 13">
    <name type="scientific">Zafaria cholistanensis</name>
    <dbReference type="NCBI Taxonomy" id="1682741"/>
    <lineage>
        <taxon>Bacteria</taxon>
        <taxon>Bacillati</taxon>
        <taxon>Actinomycetota</taxon>
        <taxon>Actinomycetes</taxon>
        <taxon>Micrococcales</taxon>
        <taxon>Micrococcaceae</taxon>
        <taxon>Zafaria</taxon>
    </lineage>
</organism>
<dbReference type="GO" id="GO:0006098">
    <property type="term" value="P:pentose-phosphate shunt"/>
    <property type="evidence" value="ECO:0007669"/>
    <property type="project" value="UniProtKB-UniRule"/>
</dbReference>
<dbReference type="PANTHER" id="PTHR10683:SF31">
    <property type="entry name" value="TRANSALDOLASE"/>
    <property type="match status" value="1"/>
</dbReference>
<evidence type="ECO:0000313" key="13">
    <source>
        <dbReference type="Proteomes" id="UP000325307"/>
    </source>
</evidence>
<comment type="similarity">
    <text evidence="4 11">Belongs to the transaldolase family. Type 2 subfamily.</text>
</comment>
<dbReference type="CDD" id="cd00955">
    <property type="entry name" value="Transaldolase_like"/>
    <property type="match status" value="1"/>
</dbReference>
<dbReference type="GO" id="GO:0005975">
    <property type="term" value="P:carbohydrate metabolic process"/>
    <property type="evidence" value="ECO:0007669"/>
    <property type="project" value="InterPro"/>
</dbReference>
<sequence>MTATKPTQELSDAGVSIWLDDLNREHIVSGGLQKLIEEKNVVGVTTNPTIFAAALARGESYSGQVAALAAAGAEAAEAVLEITARDVAAACDIFRPVYDASNGFDGRVSLEVDPGLAHDTQATIEQAKALHAKVDRENVLVKIPATAEGLEAITETIAAGISVNVTLIFSIERYREVIDAYLAGLEQAGQAGLDLSRIHSVASFFVSRLDTEIDSRLTAIGTGEALALKSQSGVANARLAYGVYEKAFSTARARRLLEAGANRQRLLWASTGVKDPSVPDTLYVVELAAPGTVNTMPAKTLEATFDHGVVRGNTIAGSYAESARILDAVAAAGVSLADVTGLLEKEGIEKFAVSWDELCGTVSAALAQHRQVAGTGADPLPAAAATAGRLPSGKVHIDGPKEGA</sequence>
<comment type="function">
    <text evidence="1 11">Transaldolase is important for the balance of metabolites in the pentose-phosphate pathway.</text>
</comment>
<dbReference type="AlphaFoldDB" id="A0A5A7NSS5"/>
<evidence type="ECO:0000256" key="4">
    <source>
        <dbReference type="ARBA" id="ARBA00008426"/>
    </source>
</evidence>
<keyword evidence="7 11" id="KW-0808">Transferase</keyword>
<dbReference type="InterPro" id="IPR001585">
    <property type="entry name" value="TAL/FSA"/>
</dbReference>
<feature type="active site" description="Schiff-base intermediate with substrate" evidence="11">
    <location>
        <position position="142"/>
    </location>
</feature>
<dbReference type="HAMAP" id="MF_00493">
    <property type="entry name" value="Transaldolase_2"/>
    <property type="match status" value="1"/>
</dbReference>
<dbReference type="InterPro" id="IPR018225">
    <property type="entry name" value="Transaldolase_AS"/>
</dbReference>
<dbReference type="RefSeq" id="WP_149957391.1">
    <property type="nucleotide sequence ID" value="NZ_BKDJ01000012.1"/>
</dbReference>
<dbReference type="PROSITE" id="PS01054">
    <property type="entry name" value="TRANSALDOLASE_1"/>
    <property type="match status" value="1"/>
</dbReference>
<reference evidence="12 13" key="1">
    <citation type="submission" date="2019-09" db="EMBL/GenBank/DDBJ databases">
        <title>Arthrobacter zafarii sp. nov., a moderately thermotolerant and halotolerant actinobacterium isolated from Cholistan desert soil of Pakistan.</title>
        <authorList>
            <person name="Amin A."/>
            <person name="Ahmed I."/>
            <person name="Khalid N."/>
            <person name="Schumann P."/>
            <person name="Busse H.J."/>
            <person name="Khan I.U."/>
            <person name="Li S."/>
            <person name="Li W.J."/>
        </authorList>
    </citation>
    <scope>NUCLEOTIDE SEQUENCE [LARGE SCALE GENOMIC DNA]</scope>
    <source>
        <strain evidence="12 13">NCCP-1664</strain>
    </source>
</reference>
<evidence type="ECO:0000256" key="5">
    <source>
        <dbReference type="ARBA" id="ARBA00013151"/>
    </source>
</evidence>
<keyword evidence="9 11" id="KW-0704">Schiff base</keyword>
<protein>
    <recommendedName>
        <fullName evidence="5 11">Transaldolase</fullName>
        <ecNumber evidence="5 11">2.2.1.2</ecNumber>
    </recommendedName>
</protein>
<keyword evidence="6 11" id="KW-0963">Cytoplasm</keyword>
<dbReference type="PANTHER" id="PTHR10683">
    <property type="entry name" value="TRANSALDOLASE"/>
    <property type="match status" value="1"/>
</dbReference>
<evidence type="ECO:0000256" key="9">
    <source>
        <dbReference type="ARBA" id="ARBA00023270"/>
    </source>
</evidence>
<evidence type="ECO:0000313" key="12">
    <source>
        <dbReference type="EMBL" id="GER23779.1"/>
    </source>
</evidence>
<dbReference type="PIRSF" id="PIRSF036915">
    <property type="entry name" value="Trnald_Bac_Plnt"/>
    <property type="match status" value="1"/>
</dbReference>
<dbReference type="Proteomes" id="UP000325307">
    <property type="component" value="Unassembled WGS sequence"/>
</dbReference>
<dbReference type="UniPathway" id="UPA00115">
    <property type="reaction ID" value="UER00414"/>
</dbReference>
<name>A0A5A7NSS5_9MICC</name>
<dbReference type="InterPro" id="IPR013785">
    <property type="entry name" value="Aldolase_TIM"/>
</dbReference>